<evidence type="ECO:0000313" key="10">
    <source>
        <dbReference type="Proteomes" id="UP000267289"/>
    </source>
</evidence>
<feature type="domain" description="Peptidase M48" evidence="8">
    <location>
        <begin position="145"/>
        <end position="207"/>
    </location>
</feature>
<dbReference type="PANTHER" id="PTHR34978:SF3">
    <property type="entry name" value="SLR0241 PROTEIN"/>
    <property type="match status" value="1"/>
</dbReference>
<evidence type="ECO:0000256" key="4">
    <source>
        <dbReference type="ARBA" id="ARBA00022833"/>
    </source>
</evidence>
<evidence type="ECO:0000256" key="3">
    <source>
        <dbReference type="ARBA" id="ARBA00022801"/>
    </source>
</evidence>
<keyword evidence="7" id="KW-1133">Transmembrane helix</keyword>
<proteinExistence type="inferred from homology"/>
<evidence type="ECO:0000256" key="5">
    <source>
        <dbReference type="ARBA" id="ARBA00023049"/>
    </source>
</evidence>
<evidence type="ECO:0000256" key="7">
    <source>
        <dbReference type="SAM" id="Phobius"/>
    </source>
</evidence>
<dbReference type="GO" id="GO:0006508">
    <property type="term" value="P:proteolysis"/>
    <property type="evidence" value="ECO:0007669"/>
    <property type="project" value="UniProtKB-KW"/>
</dbReference>
<dbReference type="InterPro" id="IPR001915">
    <property type="entry name" value="Peptidase_M48"/>
</dbReference>
<comment type="similarity">
    <text evidence="6">Belongs to the peptidase M48 family.</text>
</comment>
<keyword evidence="4 6" id="KW-0862">Zinc</keyword>
<dbReference type="EMBL" id="UPHQ01000256">
    <property type="protein sequence ID" value="VBA44079.1"/>
    <property type="molecule type" value="Genomic_DNA"/>
</dbReference>
<feature type="transmembrane region" description="Helical" evidence="7">
    <location>
        <begin position="34"/>
        <end position="62"/>
    </location>
</feature>
<name>A0A498QGF4_9MYCO</name>
<dbReference type="Gene3D" id="3.30.2010.10">
    <property type="entry name" value="Metalloproteases ('zincins'), catalytic domain"/>
    <property type="match status" value="1"/>
</dbReference>
<keyword evidence="10" id="KW-1185">Reference proteome</keyword>
<evidence type="ECO:0000256" key="1">
    <source>
        <dbReference type="ARBA" id="ARBA00022670"/>
    </source>
</evidence>
<reference evidence="9 10" key="1">
    <citation type="submission" date="2018-09" db="EMBL/GenBank/DDBJ databases">
        <authorList>
            <person name="Tagini F."/>
        </authorList>
    </citation>
    <scope>NUCLEOTIDE SEQUENCE [LARGE SCALE GENOMIC DNA]</scope>
    <source>
        <strain evidence="9 10">MK13</strain>
    </source>
</reference>
<dbReference type="OrthoDB" id="9785340at2"/>
<keyword evidence="7" id="KW-0472">Membrane</keyword>
<evidence type="ECO:0000256" key="2">
    <source>
        <dbReference type="ARBA" id="ARBA00022723"/>
    </source>
</evidence>
<feature type="transmembrane region" description="Helical" evidence="7">
    <location>
        <begin position="89"/>
        <end position="114"/>
    </location>
</feature>
<dbReference type="CDD" id="cd07326">
    <property type="entry name" value="M56_BlaR1_MecR1_like"/>
    <property type="match status" value="1"/>
</dbReference>
<comment type="cofactor">
    <cofactor evidence="6">
        <name>Zn(2+)</name>
        <dbReference type="ChEBI" id="CHEBI:29105"/>
    </cofactor>
    <text evidence="6">Binds 1 zinc ion per subunit.</text>
</comment>
<sequence length="325" mass="34486">MNAALLLLLYASMLTWLGPLLLRRVTGTGVRPQLAVACWLTAVVAAIAAWLAALVFLCAAVLDSIWRHREPTLCFKALGVTGQLGLPQAIASAMAICLSVASLLATTVVSWRVAHQWLRQRSRSLLHASAARVIGGVGDRYGRSDLVVVPAPHLAAYCVTGRPDAVVVVTTAALDRLDEPQLAAVLAHEYAHLAGRHHDLLMVLRAIAASLPRLTLFCTAAEMVADLLEMCADDVAVRRHGKMALLRGLLALTGAPPAMTSTALGAAGTATLARASRLANPISRRRRLHERVILGTTISFAVIIPLASKFHGRRSSPLAAAEITS</sequence>
<dbReference type="Proteomes" id="UP000267289">
    <property type="component" value="Unassembled WGS sequence"/>
</dbReference>
<accession>A0A498QGF4</accession>
<dbReference type="EC" id="3.4.24.-" evidence="9"/>
<keyword evidence="5 6" id="KW-0482">Metalloprotease</keyword>
<dbReference type="Pfam" id="PF01435">
    <property type="entry name" value="Peptidase_M48"/>
    <property type="match status" value="1"/>
</dbReference>
<evidence type="ECO:0000259" key="8">
    <source>
        <dbReference type="Pfam" id="PF01435"/>
    </source>
</evidence>
<dbReference type="AlphaFoldDB" id="A0A498QGF4"/>
<keyword evidence="7" id="KW-0812">Transmembrane</keyword>
<dbReference type="GO" id="GO:0046872">
    <property type="term" value="F:metal ion binding"/>
    <property type="evidence" value="ECO:0007669"/>
    <property type="project" value="UniProtKB-KW"/>
</dbReference>
<evidence type="ECO:0000313" key="9">
    <source>
        <dbReference type="EMBL" id="VBA44079.1"/>
    </source>
</evidence>
<feature type="transmembrane region" description="Helical" evidence="7">
    <location>
        <begin position="6"/>
        <end position="22"/>
    </location>
</feature>
<evidence type="ECO:0000256" key="6">
    <source>
        <dbReference type="RuleBase" id="RU003983"/>
    </source>
</evidence>
<protein>
    <submittedName>
        <fullName evidence="9">Protease HtpX</fullName>
        <ecNumber evidence="9">3.4.24.-</ecNumber>
    </submittedName>
</protein>
<organism evidence="9 10">
    <name type="scientific">Mycobacterium innocens</name>
    <dbReference type="NCBI Taxonomy" id="2341083"/>
    <lineage>
        <taxon>Bacteria</taxon>
        <taxon>Bacillati</taxon>
        <taxon>Actinomycetota</taxon>
        <taxon>Actinomycetes</taxon>
        <taxon>Mycobacteriales</taxon>
        <taxon>Mycobacteriaceae</taxon>
        <taxon>Mycobacterium</taxon>
    </lineage>
</organism>
<keyword evidence="2" id="KW-0479">Metal-binding</keyword>
<dbReference type="InterPro" id="IPR052173">
    <property type="entry name" value="Beta-lactam_resp_regulator"/>
</dbReference>
<feature type="transmembrane region" description="Helical" evidence="7">
    <location>
        <begin position="292"/>
        <end position="308"/>
    </location>
</feature>
<gene>
    <name evidence="9" type="primary">htpX_3</name>
    <name evidence="9" type="ORF">LAUMK13_04836</name>
</gene>
<dbReference type="PANTHER" id="PTHR34978">
    <property type="entry name" value="POSSIBLE SENSOR-TRANSDUCER PROTEIN BLAR"/>
    <property type="match status" value="1"/>
</dbReference>
<keyword evidence="1 6" id="KW-0645">Protease</keyword>
<keyword evidence="3 6" id="KW-0378">Hydrolase</keyword>
<dbReference type="GO" id="GO:0004222">
    <property type="term" value="F:metalloendopeptidase activity"/>
    <property type="evidence" value="ECO:0007669"/>
    <property type="project" value="InterPro"/>
</dbReference>